<accession>A0AAN7Y6E4</accession>
<sequence>MELLNLPAELLNIIFGFVYEPWHLEIKLRDDTETDDYYEEPRILGVPHLPYLTPLLTCATFLHLASPRIIGSFTGLIDAHEAPLMDELPKRWQFLTPYVTTFYLSHAQPSGRYPQNCRFIRSLPHLKVVESFENSADSHIVQRGSPRVLHLNDIPDTYFLEHAGGWLGLPLDLAARKEMRVFVHKFYSWQNLREPIEQLGDRSSAVNGPRFEPLMVKQTTIPGAKGRRPQIAHALYSSRDASYLRQEHADVAYGLDGDGITHVEARVPIGLLLRGTDIRRQIAVSRHIINQAALAEEIAYSDKLRQRTWSMDGTSGTTGSSDPEHIARMAQWRQYLWTVRLASSDGDYVNRPVNRG</sequence>
<dbReference type="AlphaFoldDB" id="A0AAN7Y6E4"/>
<proteinExistence type="predicted"/>
<comment type="caution">
    <text evidence="1">The sequence shown here is derived from an EMBL/GenBank/DDBJ whole genome shotgun (WGS) entry which is preliminary data.</text>
</comment>
<dbReference type="EMBL" id="JAVRRJ010000004">
    <property type="protein sequence ID" value="KAK5085196.1"/>
    <property type="molecule type" value="Genomic_DNA"/>
</dbReference>
<evidence type="ECO:0000313" key="2">
    <source>
        <dbReference type="Proteomes" id="UP001309876"/>
    </source>
</evidence>
<protein>
    <submittedName>
        <fullName evidence="1">Uncharacterized protein</fullName>
    </submittedName>
</protein>
<name>A0AAN7Y6E4_9EURO</name>
<organism evidence="1 2">
    <name type="scientific">Lithohypha guttulata</name>
    <dbReference type="NCBI Taxonomy" id="1690604"/>
    <lineage>
        <taxon>Eukaryota</taxon>
        <taxon>Fungi</taxon>
        <taxon>Dikarya</taxon>
        <taxon>Ascomycota</taxon>
        <taxon>Pezizomycotina</taxon>
        <taxon>Eurotiomycetes</taxon>
        <taxon>Chaetothyriomycetidae</taxon>
        <taxon>Chaetothyriales</taxon>
        <taxon>Trichomeriaceae</taxon>
        <taxon>Lithohypha</taxon>
    </lineage>
</organism>
<keyword evidence="2" id="KW-1185">Reference proteome</keyword>
<dbReference type="Proteomes" id="UP001309876">
    <property type="component" value="Unassembled WGS sequence"/>
</dbReference>
<evidence type="ECO:0000313" key="1">
    <source>
        <dbReference type="EMBL" id="KAK5085196.1"/>
    </source>
</evidence>
<gene>
    <name evidence="1" type="ORF">LTR05_004476</name>
</gene>
<reference evidence="1 2" key="1">
    <citation type="submission" date="2023-08" db="EMBL/GenBank/DDBJ databases">
        <title>Black Yeasts Isolated from many extreme environments.</title>
        <authorList>
            <person name="Coleine C."/>
            <person name="Stajich J.E."/>
            <person name="Selbmann L."/>
        </authorList>
    </citation>
    <scope>NUCLEOTIDE SEQUENCE [LARGE SCALE GENOMIC DNA]</scope>
    <source>
        <strain evidence="1 2">CCFEE 5910</strain>
    </source>
</reference>